<proteinExistence type="predicted"/>
<reference evidence="1 2" key="1">
    <citation type="submission" date="2018-09" db="EMBL/GenBank/DDBJ databases">
        <title>Draft genome sequence of Rhodopseudomonas palustris 2.1.18.</title>
        <authorList>
            <person name="Robertson S.L."/>
            <person name="Meyer T.E."/>
            <person name="Kyndt J.A."/>
        </authorList>
    </citation>
    <scope>NUCLEOTIDE SEQUENCE [LARGE SCALE GENOMIC DNA]</scope>
    <source>
        <strain evidence="1 2">2.1.18</strain>
    </source>
</reference>
<evidence type="ECO:0000313" key="1">
    <source>
        <dbReference type="EMBL" id="RJF76279.1"/>
    </source>
</evidence>
<organism evidence="1 2">
    <name type="scientific">Rhodopseudomonas palustris</name>
    <dbReference type="NCBI Taxonomy" id="1076"/>
    <lineage>
        <taxon>Bacteria</taxon>
        <taxon>Pseudomonadati</taxon>
        <taxon>Pseudomonadota</taxon>
        <taxon>Alphaproteobacteria</taxon>
        <taxon>Hyphomicrobiales</taxon>
        <taxon>Nitrobacteraceae</taxon>
        <taxon>Rhodopseudomonas</taxon>
    </lineage>
</organism>
<gene>
    <name evidence="1" type="ORF">D4Q52_06580</name>
</gene>
<dbReference type="AlphaFoldDB" id="A0A418VJE9"/>
<accession>A0A418VJE9</accession>
<dbReference type="OrthoDB" id="7856226at2"/>
<dbReference type="Gene3D" id="2.40.128.380">
    <property type="entry name" value="T3SS negative regulator GrlR"/>
    <property type="match status" value="1"/>
</dbReference>
<evidence type="ECO:0000313" key="2">
    <source>
        <dbReference type="Proteomes" id="UP000285523"/>
    </source>
</evidence>
<dbReference type="Proteomes" id="UP000285523">
    <property type="component" value="Unassembled WGS sequence"/>
</dbReference>
<comment type="caution">
    <text evidence="1">The sequence shown here is derived from an EMBL/GenBank/DDBJ whole genome shotgun (WGS) entry which is preliminary data.</text>
</comment>
<dbReference type="EMBL" id="QYYD01000005">
    <property type="protein sequence ID" value="RJF76279.1"/>
    <property type="molecule type" value="Genomic_DNA"/>
</dbReference>
<name>A0A418VJE9_RHOPL</name>
<protein>
    <submittedName>
        <fullName evidence="1">Uncharacterized protein</fullName>
    </submittedName>
</protein>
<sequence>MTDILEGFYAAEFETARKKAHGVVMLCDGQIRGGDSSFAYIGSYTRVGHVVSGSLRGIRHAHSNDPDHVSIFGVDPVEVCFDGVAKDGYVTIEGAARETPSLSLRAVLTRIAD</sequence>
<dbReference type="InterPro" id="IPR043019">
    <property type="entry name" value="GrlR_sf"/>
</dbReference>
<dbReference type="RefSeq" id="WP_119855748.1">
    <property type="nucleotide sequence ID" value="NZ_QYYD01000005.1"/>
</dbReference>